<evidence type="ECO:0000259" key="6">
    <source>
        <dbReference type="SMART" id="SM00479"/>
    </source>
</evidence>
<sequence length="954" mass="105356">MAEQYGSIPCSPDYVQRLRELAHTSDELQRAGYILGQLSSSDLDRKRRCGRCCRVVKKGEKHKGIPGVAPTVASGRSGPPPGPEYVDRNATTAAAEEARISKESDGMFRDLTSGGRIPEKAAVPIFRCKFHPGRKWTCCNSPVFSKPCMGEEHHDPRQYSSGELEDNWRFYTTPAAPPAAPPRSRPAAAVVIDCEMGVAASGESELIRVSVIDHLSRRVLLDSLVWPSVKMAHFNTRFSGITKQMMDDARRRHRCLFGRHKAREAVWRLIGPETVVVGHAGQGDLTSLRWIHPVIVDTLMIETQIRRHEREVAEAAKAETAARKAEETEDAGSLEKNEGDDETSAPKQEGGLSLKALALQRLNRTIQIKGRGHDSVEDALATRDLLHWHVAQSMRCPSFGEARRSFMAYMKTSIHLILRLKEAETVPPNPFPCRGYLSALASVQPSSCASSNIVERPIVAVIGLGPLGLVTLKNLLEQDLDVTGFEKSDVVGGLWNFRDDDQTTVLKNTPVYPEARHIQQYLCDYAAHFALGPRMRLGTEIVAVEHHEKLGKWKLEMKRGDASSAEWFDKLVFATGVNKLPLAPKIEGLDGFEGQIMHSSGYKRPASLKDKNVLIIGFSHSAADTATTLVGHAKHVYISRRHDSFVISRYIDGKPFDHSFNHRRGLVFGTLQSTLPSLADKMMRKLLTQTHMKGCPDVPSEMDLATAPLPSRKAPIVSDSVVHEILAGNITLVRGVQRVSGPGTVMLEDGKDIDVDAIVFCTGYQADYSLAGPFDPTLEQSAAWTSAPDSNSRALPRLYRNIFSLRLPQSLAFMGAIAFASPAFLIYDLASMALAQVWSGRFSLPPQAAMVAQVDEQHRWLTSLAAEGTVLPGWVKAREWMAWADEAAGTDMAAHLGYGLRGWLFWAGDRAFCNTLMDGIPSPHLYRVFETGRARTWEGARDEIVRINSPTSRE</sequence>
<gene>
    <name evidence="7" type="ORF">TOPH_02117</name>
</gene>
<dbReference type="InterPro" id="IPR050346">
    <property type="entry name" value="FMO-like"/>
</dbReference>
<dbReference type="SUPFAM" id="SSF53098">
    <property type="entry name" value="Ribonuclease H-like"/>
    <property type="match status" value="1"/>
</dbReference>
<dbReference type="OrthoDB" id="66881at2759"/>
<feature type="region of interest" description="Disordered" evidence="5">
    <location>
        <begin position="312"/>
        <end position="350"/>
    </location>
</feature>
<dbReference type="STRING" id="1163406.A0A0L0NHA0"/>
<evidence type="ECO:0000256" key="2">
    <source>
        <dbReference type="ARBA" id="ARBA00022630"/>
    </source>
</evidence>
<dbReference type="GO" id="GO:0050661">
    <property type="term" value="F:NADP binding"/>
    <property type="evidence" value="ECO:0007669"/>
    <property type="project" value="InterPro"/>
</dbReference>
<comment type="caution">
    <text evidence="7">The sequence shown here is derived from an EMBL/GenBank/DDBJ whole genome shotgun (WGS) entry which is preliminary data.</text>
</comment>
<dbReference type="SUPFAM" id="SSF51905">
    <property type="entry name" value="FAD/NAD(P)-binding domain"/>
    <property type="match status" value="2"/>
</dbReference>
<dbReference type="InterPro" id="IPR036397">
    <property type="entry name" value="RNaseH_sf"/>
</dbReference>
<dbReference type="GO" id="GO:0003676">
    <property type="term" value="F:nucleic acid binding"/>
    <property type="evidence" value="ECO:0007669"/>
    <property type="project" value="InterPro"/>
</dbReference>
<feature type="compositionally biased region" description="Basic and acidic residues" evidence="5">
    <location>
        <begin position="312"/>
        <end position="326"/>
    </location>
</feature>
<evidence type="ECO:0000256" key="1">
    <source>
        <dbReference type="ARBA" id="ARBA00009183"/>
    </source>
</evidence>
<reference evidence="7 8" key="1">
    <citation type="journal article" date="2015" name="BMC Genomics">
        <title>The genome of the truffle-parasite Tolypocladium ophioglossoides and the evolution of antifungal peptaibiotics.</title>
        <authorList>
            <person name="Quandt C.A."/>
            <person name="Bushley K.E."/>
            <person name="Spatafora J.W."/>
        </authorList>
    </citation>
    <scope>NUCLEOTIDE SEQUENCE [LARGE SCALE GENOMIC DNA]</scope>
    <source>
        <strain evidence="7 8">CBS 100239</strain>
    </source>
</reference>
<keyword evidence="7" id="KW-0503">Monooxygenase</keyword>
<accession>A0A0L0NHA0</accession>
<dbReference type="AlphaFoldDB" id="A0A0L0NHA0"/>
<protein>
    <submittedName>
        <fullName evidence="7">Dimethylaniline monooxygenase [N-oxide-forming] 2</fullName>
    </submittedName>
</protein>
<dbReference type="InterPro" id="IPR012337">
    <property type="entry name" value="RNaseH-like_sf"/>
</dbReference>
<dbReference type="Gene3D" id="3.30.420.10">
    <property type="entry name" value="Ribonuclease H-like superfamily/Ribonuclease H"/>
    <property type="match status" value="1"/>
</dbReference>
<keyword evidence="4" id="KW-0560">Oxidoreductase</keyword>
<organism evidence="7 8">
    <name type="scientific">Tolypocladium ophioglossoides (strain CBS 100239)</name>
    <name type="common">Snaketongue truffleclub</name>
    <name type="synonym">Elaphocordyceps ophioglossoides</name>
    <dbReference type="NCBI Taxonomy" id="1163406"/>
    <lineage>
        <taxon>Eukaryota</taxon>
        <taxon>Fungi</taxon>
        <taxon>Dikarya</taxon>
        <taxon>Ascomycota</taxon>
        <taxon>Pezizomycotina</taxon>
        <taxon>Sordariomycetes</taxon>
        <taxon>Hypocreomycetidae</taxon>
        <taxon>Hypocreales</taxon>
        <taxon>Ophiocordycipitaceae</taxon>
        <taxon>Tolypocladium</taxon>
    </lineage>
</organism>
<dbReference type="Pfam" id="PF00743">
    <property type="entry name" value="FMO-like"/>
    <property type="match status" value="2"/>
</dbReference>
<evidence type="ECO:0000256" key="5">
    <source>
        <dbReference type="SAM" id="MobiDB-lite"/>
    </source>
</evidence>
<dbReference type="PANTHER" id="PTHR23023">
    <property type="entry name" value="DIMETHYLANILINE MONOOXYGENASE"/>
    <property type="match status" value="1"/>
</dbReference>
<dbReference type="Gene3D" id="3.50.50.60">
    <property type="entry name" value="FAD/NAD(P)-binding domain"/>
    <property type="match status" value="1"/>
</dbReference>
<dbReference type="SMART" id="SM00479">
    <property type="entry name" value="EXOIII"/>
    <property type="match status" value="1"/>
</dbReference>
<dbReference type="InterPro" id="IPR036188">
    <property type="entry name" value="FAD/NAD-bd_sf"/>
</dbReference>
<dbReference type="CDD" id="cd06137">
    <property type="entry name" value="DEDDh_RNase"/>
    <property type="match status" value="1"/>
</dbReference>
<evidence type="ECO:0000256" key="3">
    <source>
        <dbReference type="ARBA" id="ARBA00022827"/>
    </source>
</evidence>
<keyword evidence="3" id="KW-0274">FAD</keyword>
<evidence type="ECO:0000313" key="8">
    <source>
        <dbReference type="Proteomes" id="UP000036947"/>
    </source>
</evidence>
<name>A0A0L0NHA0_TOLOC</name>
<keyword evidence="8" id="KW-1185">Reference proteome</keyword>
<dbReference type="InterPro" id="IPR020946">
    <property type="entry name" value="Flavin_mOase-like"/>
</dbReference>
<dbReference type="Proteomes" id="UP000036947">
    <property type="component" value="Unassembled WGS sequence"/>
</dbReference>
<keyword evidence="2" id="KW-0285">Flavoprotein</keyword>
<proteinExistence type="inferred from homology"/>
<dbReference type="GO" id="GO:0050660">
    <property type="term" value="F:flavin adenine dinucleotide binding"/>
    <property type="evidence" value="ECO:0007669"/>
    <property type="project" value="InterPro"/>
</dbReference>
<evidence type="ECO:0000313" key="7">
    <source>
        <dbReference type="EMBL" id="KND93105.1"/>
    </source>
</evidence>
<dbReference type="EMBL" id="LFRF01000004">
    <property type="protein sequence ID" value="KND93105.1"/>
    <property type="molecule type" value="Genomic_DNA"/>
</dbReference>
<evidence type="ECO:0000256" key="4">
    <source>
        <dbReference type="ARBA" id="ARBA00023002"/>
    </source>
</evidence>
<comment type="similarity">
    <text evidence="1">Belongs to the FMO family.</text>
</comment>
<feature type="compositionally biased region" description="Acidic residues" evidence="5">
    <location>
        <begin position="327"/>
        <end position="343"/>
    </location>
</feature>
<dbReference type="PRINTS" id="PR00419">
    <property type="entry name" value="ADXRDTASE"/>
</dbReference>
<dbReference type="InterPro" id="IPR013520">
    <property type="entry name" value="Ribonucl_H"/>
</dbReference>
<dbReference type="GO" id="GO:0004499">
    <property type="term" value="F:N,N-dimethylaniline monooxygenase activity"/>
    <property type="evidence" value="ECO:0007669"/>
    <property type="project" value="InterPro"/>
</dbReference>
<feature type="domain" description="Exonuclease" evidence="6">
    <location>
        <begin position="188"/>
        <end position="395"/>
    </location>
</feature>